<evidence type="ECO:0000313" key="2">
    <source>
        <dbReference type="Proteomes" id="UP000481109"/>
    </source>
</evidence>
<sequence>MPVLDEPNHALLSMRGFSSTEKIRTALKRNQFPSLLVRMLAPHVPLRQLPVVSGMLHHSEQ</sequence>
<name>A0A6G4XCG6_9ACTN</name>
<proteinExistence type="predicted"/>
<protein>
    <submittedName>
        <fullName evidence="1">Uncharacterized protein</fullName>
    </submittedName>
</protein>
<keyword evidence="2" id="KW-1185">Reference proteome</keyword>
<dbReference type="RefSeq" id="WP_165330760.1">
    <property type="nucleotide sequence ID" value="NZ_JAAKZW010000011.1"/>
</dbReference>
<organism evidence="1 2">
    <name type="scientific">Streptomyces mesophilus</name>
    <dbReference type="NCBI Taxonomy" id="1775132"/>
    <lineage>
        <taxon>Bacteria</taxon>
        <taxon>Bacillati</taxon>
        <taxon>Actinomycetota</taxon>
        <taxon>Actinomycetes</taxon>
        <taxon>Kitasatosporales</taxon>
        <taxon>Streptomycetaceae</taxon>
        <taxon>Streptomyces</taxon>
    </lineage>
</organism>
<comment type="caution">
    <text evidence="1">The sequence shown here is derived from an EMBL/GenBank/DDBJ whole genome shotgun (WGS) entry which is preliminary data.</text>
</comment>
<accession>A0A6G4XCG6</accession>
<evidence type="ECO:0000313" key="1">
    <source>
        <dbReference type="EMBL" id="NGO75246.1"/>
    </source>
</evidence>
<gene>
    <name evidence="1" type="ORF">G6045_06065</name>
</gene>
<dbReference type="EMBL" id="JAAKZW010000011">
    <property type="protein sequence ID" value="NGO75246.1"/>
    <property type="molecule type" value="Genomic_DNA"/>
</dbReference>
<dbReference type="AlphaFoldDB" id="A0A6G4XCG6"/>
<reference evidence="1 2" key="1">
    <citation type="submission" date="2020-02" db="EMBL/GenBank/DDBJ databases">
        <title>Whole-genome analyses of novel actinobacteria.</title>
        <authorList>
            <person name="Sahin N."/>
            <person name="Tokatli A."/>
        </authorList>
    </citation>
    <scope>NUCLEOTIDE SEQUENCE [LARGE SCALE GENOMIC DNA]</scope>
    <source>
        <strain evidence="1 2">YC504</strain>
    </source>
</reference>
<dbReference type="Proteomes" id="UP000481109">
    <property type="component" value="Unassembled WGS sequence"/>
</dbReference>